<dbReference type="PANTHER" id="PTHR13610">
    <property type="entry name" value="METHYLTRANSFERASE DOMAIN-CONTAINING PROTEIN"/>
    <property type="match status" value="1"/>
</dbReference>
<evidence type="ECO:0000256" key="3">
    <source>
        <dbReference type="ARBA" id="ARBA00022691"/>
    </source>
</evidence>
<keyword evidence="1 5" id="KW-0489">Methyltransferase</keyword>
<sequence>MLAALLRALLIQLSAALLVFYFVAPLAQPVLWCGLQAVLALLLASLLRQRGMARWLHAVAGPLVLAALWLALPPWVYLLAFVLTYAVSRNAITERVPLYLSSRESTEVLAAWLPQGARVLDLGSGDGRVVLRLAQLRPDVQVAGVENAMLPWLWSYCRFVLSGRPANARLYYGNFWQQDWAQYDVIHAFLSPAPMEKVWQYFLNKCHTNSWLISNTFTINTEEPAQRLPLGGILQKELLIWRHPHGTS</sequence>
<feature type="transmembrane region" description="Helical" evidence="4">
    <location>
        <begin position="26"/>
        <end position="47"/>
    </location>
</feature>
<dbReference type="SUPFAM" id="SSF53335">
    <property type="entry name" value="S-adenosyl-L-methionine-dependent methyltransferases"/>
    <property type="match status" value="1"/>
</dbReference>
<dbReference type="GO" id="GO:0008168">
    <property type="term" value="F:methyltransferase activity"/>
    <property type="evidence" value="ECO:0007669"/>
    <property type="project" value="UniProtKB-KW"/>
</dbReference>
<keyword evidence="4" id="KW-1133">Transmembrane helix</keyword>
<keyword evidence="3" id="KW-0949">S-adenosyl-L-methionine</keyword>
<keyword evidence="2" id="KW-0808">Transferase</keyword>
<keyword evidence="4" id="KW-0472">Membrane</keyword>
<proteinExistence type="predicted"/>
<dbReference type="InterPro" id="IPR029063">
    <property type="entry name" value="SAM-dependent_MTases_sf"/>
</dbReference>
<dbReference type="Proteomes" id="UP001219956">
    <property type="component" value="Unassembled WGS sequence"/>
</dbReference>
<protein>
    <submittedName>
        <fullName evidence="5">Class I SAM-dependent methyltransferase</fullName>
    </submittedName>
</protein>
<organism evidence="5 6">
    <name type="scientific">Vogesella aquatica</name>
    <dbReference type="NCBI Taxonomy" id="2984206"/>
    <lineage>
        <taxon>Bacteria</taxon>
        <taxon>Pseudomonadati</taxon>
        <taxon>Pseudomonadota</taxon>
        <taxon>Betaproteobacteria</taxon>
        <taxon>Neisseriales</taxon>
        <taxon>Chromobacteriaceae</taxon>
        <taxon>Vogesella</taxon>
    </lineage>
</organism>
<evidence type="ECO:0000313" key="5">
    <source>
        <dbReference type="EMBL" id="MDC7716776.1"/>
    </source>
</evidence>
<keyword evidence="6" id="KW-1185">Reference proteome</keyword>
<reference evidence="5 6" key="1">
    <citation type="submission" date="2023-01" db="EMBL/GenBank/DDBJ databases">
        <title>Novel species of the genus Vogesella isolated from rivers.</title>
        <authorList>
            <person name="Lu H."/>
        </authorList>
    </citation>
    <scope>NUCLEOTIDE SEQUENCE [LARGE SCALE GENOMIC DNA]</scope>
    <source>
        <strain evidence="5 6">DC21W</strain>
    </source>
</reference>
<dbReference type="Gene3D" id="3.40.50.150">
    <property type="entry name" value="Vaccinia Virus protein VP39"/>
    <property type="match status" value="1"/>
</dbReference>
<gene>
    <name evidence="5" type="ORF">PQU95_06045</name>
</gene>
<keyword evidence="4" id="KW-0812">Transmembrane</keyword>
<dbReference type="PANTHER" id="PTHR13610:SF18">
    <property type="entry name" value="SI:DKEY-190G11.3"/>
    <property type="match status" value="1"/>
</dbReference>
<evidence type="ECO:0000313" key="6">
    <source>
        <dbReference type="Proteomes" id="UP001219956"/>
    </source>
</evidence>
<dbReference type="InterPro" id="IPR026170">
    <property type="entry name" value="FAM173A/B"/>
</dbReference>
<evidence type="ECO:0000256" key="4">
    <source>
        <dbReference type="SAM" id="Phobius"/>
    </source>
</evidence>
<feature type="transmembrane region" description="Helical" evidence="4">
    <location>
        <begin position="59"/>
        <end position="87"/>
    </location>
</feature>
<dbReference type="RefSeq" id="WP_272751167.1">
    <property type="nucleotide sequence ID" value="NZ_JAQQLF010000006.1"/>
</dbReference>
<evidence type="ECO:0000256" key="1">
    <source>
        <dbReference type="ARBA" id="ARBA00022603"/>
    </source>
</evidence>
<comment type="caution">
    <text evidence="5">The sequence shown here is derived from an EMBL/GenBank/DDBJ whole genome shotgun (WGS) entry which is preliminary data.</text>
</comment>
<dbReference type="EMBL" id="JAQQLF010000006">
    <property type="protein sequence ID" value="MDC7716776.1"/>
    <property type="molecule type" value="Genomic_DNA"/>
</dbReference>
<accession>A0ABT5IW25</accession>
<dbReference type="GO" id="GO:0032259">
    <property type="term" value="P:methylation"/>
    <property type="evidence" value="ECO:0007669"/>
    <property type="project" value="UniProtKB-KW"/>
</dbReference>
<name>A0ABT5IW25_9NEIS</name>
<evidence type="ECO:0000256" key="2">
    <source>
        <dbReference type="ARBA" id="ARBA00022679"/>
    </source>
</evidence>